<dbReference type="InterPro" id="IPR011009">
    <property type="entry name" value="Kinase-like_dom_sf"/>
</dbReference>
<comment type="caution">
    <text evidence="2">The sequence shown here is derived from an EMBL/GenBank/DDBJ whole genome shotgun (WGS) entry which is preliminary data.</text>
</comment>
<dbReference type="GO" id="GO:0005737">
    <property type="term" value="C:cytoplasm"/>
    <property type="evidence" value="ECO:0007669"/>
    <property type="project" value="TreeGrafter"/>
</dbReference>
<dbReference type="InterPro" id="IPR000719">
    <property type="entry name" value="Prot_kinase_dom"/>
</dbReference>
<dbReference type="EMBL" id="RBNI01024798">
    <property type="protein sequence ID" value="RUO95908.1"/>
    <property type="molecule type" value="Genomic_DNA"/>
</dbReference>
<dbReference type="InterPro" id="IPR001245">
    <property type="entry name" value="Ser-Thr/Tyr_kinase_cat_dom"/>
</dbReference>
<dbReference type="Proteomes" id="UP000268093">
    <property type="component" value="Unassembled WGS sequence"/>
</dbReference>
<name>A0A432ZZL7_9FUNG</name>
<dbReference type="GO" id="GO:0007165">
    <property type="term" value="P:signal transduction"/>
    <property type="evidence" value="ECO:0007669"/>
    <property type="project" value="TreeGrafter"/>
</dbReference>
<protein>
    <recommendedName>
        <fullName evidence="1">Protein kinase domain-containing protein</fullName>
    </recommendedName>
</protein>
<dbReference type="InterPro" id="IPR050167">
    <property type="entry name" value="Ser_Thr_protein_kinase"/>
</dbReference>
<organism evidence="2 3">
    <name type="scientific">Jimgerdemannia flammicorona</name>
    <dbReference type="NCBI Taxonomy" id="994334"/>
    <lineage>
        <taxon>Eukaryota</taxon>
        <taxon>Fungi</taxon>
        <taxon>Fungi incertae sedis</taxon>
        <taxon>Mucoromycota</taxon>
        <taxon>Mucoromycotina</taxon>
        <taxon>Endogonomycetes</taxon>
        <taxon>Endogonales</taxon>
        <taxon>Endogonaceae</taxon>
        <taxon>Jimgerdemannia</taxon>
    </lineage>
</organism>
<dbReference type="PANTHER" id="PTHR23257:SF958">
    <property type="entry name" value="SERINE_THREONINE-PROTEIN KINASE WNK4"/>
    <property type="match status" value="1"/>
</dbReference>
<feature type="domain" description="Protein kinase" evidence="1">
    <location>
        <begin position="1"/>
        <end position="203"/>
    </location>
</feature>
<gene>
    <name evidence="2" type="ORF">BC936DRAFT_142977</name>
</gene>
<dbReference type="SUPFAM" id="SSF56112">
    <property type="entry name" value="Protein kinase-like (PK-like)"/>
    <property type="match status" value="1"/>
</dbReference>
<dbReference type="GO" id="GO:0005524">
    <property type="term" value="F:ATP binding"/>
    <property type="evidence" value="ECO:0007669"/>
    <property type="project" value="InterPro"/>
</dbReference>
<dbReference type="AlphaFoldDB" id="A0A432ZZL7"/>
<evidence type="ECO:0000259" key="1">
    <source>
        <dbReference type="PROSITE" id="PS50011"/>
    </source>
</evidence>
<keyword evidence="3" id="KW-1185">Reference proteome</keyword>
<dbReference type="GO" id="GO:0004672">
    <property type="term" value="F:protein kinase activity"/>
    <property type="evidence" value="ECO:0007669"/>
    <property type="project" value="InterPro"/>
</dbReference>
<reference evidence="2 3" key="1">
    <citation type="journal article" date="2018" name="New Phytol.">
        <title>Phylogenomics of Endogonaceae and evolution of mycorrhizas within Mucoromycota.</title>
        <authorList>
            <person name="Chang Y."/>
            <person name="Desiro A."/>
            <person name="Na H."/>
            <person name="Sandor L."/>
            <person name="Lipzen A."/>
            <person name="Clum A."/>
            <person name="Barry K."/>
            <person name="Grigoriev I.V."/>
            <person name="Martin F.M."/>
            <person name="Stajich J.E."/>
            <person name="Smith M.E."/>
            <person name="Bonito G."/>
            <person name="Spatafora J.W."/>
        </authorList>
    </citation>
    <scope>NUCLEOTIDE SEQUENCE [LARGE SCALE GENOMIC DNA]</scope>
    <source>
        <strain evidence="2 3">GMNB39</strain>
    </source>
</reference>
<sequence length="203" mass="23446">MTQFTELDLVEIKHEIDVLKQLRHENIIRFIGVCTNPKHLCIITELCENGDLFDFMRKTRKPNLIQQVLPVPVLCGHVHARHRFGRVILAYTEVIAAISSLSSTSWYFEYPLYSIEYRRSFTGSRLTSVQRSTILAWRVSGRARAPRCTRSAARLTAPEFWSANPSYTEKVYACALIFWEILSWAGSGYPYQGKILAQWNEQT</sequence>
<dbReference type="Gene3D" id="1.10.510.10">
    <property type="entry name" value="Transferase(Phosphotransferase) domain 1"/>
    <property type="match status" value="1"/>
</dbReference>
<dbReference type="PROSITE" id="PS50011">
    <property type="entry name" value="PROTEIN_KINASE_DOM"/>
    <property type="match status" value="1"/>
</dbReference>
<dbReference type="PANTHER" id="PTHR23257">
    <property type="entry name" value="SERINE-THREONINE PROTEIN KINASE"/>
    <property type="match status" value="1"/>
</dbReference>
<proteinExistence type="predicted"/>
<dbReference type="Pfam" id="PF07714">
    <property type="entry name" value="PK_Tyr_Ser-Thr"/>
    <property type="match status" value="1"/>
</dbReference>
<evidence type="ECO:0000313" key="3">
    <source>
        <dbReference type="Proteomes" id="UP000268093"/>
    </source>
</evidence>
<dbReference type="OrthoDB" id="4062651at2759"/>
<accession>A0A432ZZL7</accession>
<evidence type="ECO:0000313" key="2">
    <source>
        <dbReference type="EMBL" id="RUO95908.1"/>
    </source>
</evidence>